<dbReference type="GO" id="GO:0008360">
    <property type="term" value="P:regulation of cell shape"/>
    <property type="evidence" value="ECO:0007669"/>
    <property type="project" value="UniProtKB-KW"/>
</dbReference>
<reference evidence="7 8" key="1">
    <citation type="submission" date="2020-03" db="EMBL/GenBank/DDBJ databases">
        <title>Complete genome of Arcanobacterium buesumensis sp. nov. strain 2701.</title>
        <authorList>
            <person name="Borowiak M."/>
            <person name="Alssahen M."/>
            <person name="Laemmler C."/>
            <person name="Malorny B."/>
            <person name="Hassan A."/>
            <person name="Prenger-Berninghoff E."/>
            <person name="Ploetz M."/>
            <person name="Abdulmawjood A."/>
        </authorList>
    </citation>
    <scope>NUCLEOTIDE SEQUENCE [LARGE SCALE GENOMIC DNA]</scope>
    <source>
        <strain evidence="7 8">2701</strain>
    </source>
</reference>
<dbReference type="SUPFAM" id="SSF55729">
    <property type="entry name" value="Acyl-CoA N-acyltransferases (Nat)"/>
    <property type="match status" value="2"/>
</dbReference>
<dbReference type="InterPro" id="IPR050644">
    <property type="entry name" value="PG_Glycine_Bridge_Synth"/>
</dbReference>
<dbReference type="PANTHER" id="PTHR36174:SF1">
    <property type="entry name" value="LIPID II:GLYCINE GLYCYLTRANSFERASE"/>
    <property type="match status" value="1"/>
</dbReference>
<dbReference type="Proteomes" id="UP000502298">
    <property type="component" value="Chromosome"/>
</dbReference>
<sequence length="343" mass="39083">MPTFNSSHSDYAVLAERYEDFVGSSPYGTFMQSVGWAQVKNNWDADYVYVEDEAGNIKAAMSLLSISNDGGRSSFTYGPGAPVCDFSDRELVEELIAEAEPVLRQRHSFLLRLGVFQSWRQELVALWQASDYIIRPDENSKGRFSNPRTMMVVDLSAIDLDKPMMTFSSSVRNKIRKGEKNGVSTRYVTVDSSDYYHVLDEFYRLIEIMAQRHGISHRPYDYYDRMMHAFPQARLWITEHESGLALSACLVISYGDTATYVYAASSNDMRQTRPSYQMNYEAIVQAKRDGMSRYDMGGVPLVDLSDGLYRFKERFCGPDGVFETIGELDVVRDESLYSRFIGA</sequence>
<keyword evidence="2 7" id="KW-0808">Transferase</keyword>
<keyword evidence="3" id="KW-0133">Cell shape</keyword>
<keyword evidence="6" id="KW-0961">Cell wall biogenesis/degradation</keyword>
<dbReference type="GO" id="GO:0016755">
    <property type="term" value="F:aminoacyltransferase activity"/>
    <property type="evidence" value="ECO:0007669"/>
    <property type="project" value="InterPro"/>
</dbReference>
<evidence type="ECO:0000256" key="1">
    <source>
        <dbReference type="ARBA" id="ARBA00009943"/>
    </source>
</evidence>
<dbReference type="GO" id="GO:0071555">
    <property type="term" value="P:cell wall organization"/>
    <property type="evidence" value="ECO:0007669"/>
    <property type="project" value="UniProtKB-KW"/>
</dbReference>
<keyword evidence="8" id="KW-1185">Reference proteome</keyword>
<evidence type="ECO:0000313" key="8">
    <source>
        <dbReference type="Proteomes" id="UP000502298"/>
    </source>
</evidence>
<evidence type="ECO:0000256" key="2">
    <source>
        <dbReference type="ARBA" id="ARBA00022679"/>
    </source>
</evidence>
<keyword evidence="4" id="KW-0573">Peptidoglycan synthesis</keyword>
<dbReference type="PROSITE" id="PS51191">
    <property type="entry name" value="FEMABX"/>
    <property type="match status" value="1"/>
</dbReference>
<dbReference type="Gene3D" id="3.40.630.30">
    <property type="match status" value="2"/>
</dbReference>
<organism evidence="7 8">
    <name type="scientific">Arcanobacterium buesumense</name>
    <dbReference type="NCBI Taxonomy" id="2722751"/>
    <lineage>
        <taxon>Bacteria</taxon>
        <taxon>Bacillati</taxon>
        <taxon>Actinomycetota</taxon>
        <taxon>Actinomycetes</taxon>
        <taxon>Actinomycetales</taxon>
        <taxon>Actinomycetaceae</taxon>
        <taxon>Arcanobacterium</taxon>
    </lineage>
</organism>
<dbReference type="GO" id="GO:0009252">
    <property type="term" value="P:peptidoglycan biosynthetic process"/>
    <property type="evidence" value="ECO:0007669"/>
    <property type="project" value="UniProtKB-KW"/>
</dbReference>
<proteinExistence type="inferred from homology"/>
<comment type="similarity">
    <text evidence="1">Belongs to the FemABX family.</text>
</comment>
<accession>A0A6H2EL11</accession>
<dbReference type="PANTHER" id="PTHR36174">
    <property type="entry name" value="LIPID II:GLYCINE GLYCYLTRANSFERASE"/>
    <property type="match status" value="1"/>
</dbReference>
<dbReference type="EMBL" id="CP050804">
    <property type="protein sequence ID" value="QJC21422.1"/>
    <property type="molecule type" value="Genomic_DNA"/>
</dbReference>
<evidence type="ECO:0000313" key="7">
    <source>
        <dbReference type="EMBL" id="QJC21422.1"/>
    </source>
</evidence>
<evidence type="ECO:0000256" key="3">
    <source>
        <dbReference type="ARBA" id="ARBA00022960"/>
    </source>
</evidence>
<dbReference type="KEGG" id="arca:HC352_02070"/>
<dbReference type="InterPro" id="IPR016181">
    <property type="entry name" value="Acyl_CoA_acyltransferase"/>
</dbReference>
<protein>
    <submittedName>
        <fullName evidence="7">Aminoacyltransferase</fullName>
    </submittedName>
</protein>
<name>A0A6H2EL11_9ACTO</name>
<dbReference type="InterPro" id="IPR003447">
    <property type="entry name" value="FEMABX"/>
</dbReference>
<gene>
    <name evidence="7" type="ORF">HC352_02070</name>
</gene>
<evidence type="ECO:0000256" key="5">
    <source>
        <dbReference type="ARBA" id="ARBA00023315"/>
    </source>
</evidence>
<keyword evidence="5 7" id="KW-0012">Acyltransferase</keyword>
<evidence type="ECO:0000256" key="6">
    <source>
        <dbReference type="ARBA" id="ARBA00023316"/>
    </source>
</evidence>
<dbReference type="AlphaFoldDB" id="A0A6H2EL11"/>
<evidence type="ECO:0000256" key="4">
    <source>
        <dbReference type="ARBA" id="ARBA00022984"/>
    </source>
</evidence>
<dbReference type="Pfam" id="PF02388">
    <property type="entry name" value="FemAB"/>
    <property type="match status" value="3"/>
</dbReference>
<dbReference type="RefSeq" id="WP_168917363.1">
    <property type="nucleotide sequence ID" value="NZ_CP050804.1"/>
</dbReference>